<dbReference type="EMBL" id="JAIVEX010000009">
    <property type="protein sequence ID" value="MDB0523500.1"/>
    <property type="molecule type" value="Genomic_DNA"/>
</dbReference>
<accession>A0AAE3S7G7</accession>
<dbReference type="Proteomes" id="UP001143674">
    <property type="component" value="Unassembled WGS sequence"/>
</dbReference>
<dbReference type="AlphaFoldDB" id="A0AAE3S7G7"/>
<comment type="caution">
    <text evidence="1">The sequence shown here is derived from an EMBL/GenBank/DDBJ whole genome shotgun (WGS) entry which is preliminary data.</text>
</comment>
<organism evidence="1 3">
    <name type="scientific">Ralstonia solanacearum</name>
    <name type="common">Pseudomonas solanacearum</name>
    <dbReference type="NCBI Taxonomy" id="305"/>
    <lineage>
        <taxon>Bacteria</taxon>
        <taxon>Pseudomonadati</taxon>
        <taxon>Pseudomonadota</taxon>
        <taxon>Betaproteobacteria</taxon>
        <taxon>Burkholderiales</taxon>
        <taxon>Burkholderiaceae</taxon>
        <taxon>Ralstonia</taxon>
        <taxon>Ralstonia solanacearum species complex</taxon>
    </lineage>
</organism>
<reference evidence="1" key="1">
    <citation type="submission" date="2021-09" db="EMBL/GenBank/DDBJ databases">
        <title>Genomic analysis of Ralstonia spp.</title>
        <authorList>
            <person name="Aburjaile F."/>
            <person name="Ariute J.C."/>
            <person name="Pais A.K.L."/>
            <person name="Albuquerque G.M.R."/>
            <person name="Silva A.M.F."/>
            <person name="Brenig B."/>
            <person name="Azevedo V."/>
            <person name="Matiuzzi M."/>
            <person name="Ramos R."/>
            <person name="Goes-Neto A."/>
            <person name="Soares S."/>
            <person name="Iseppon A.M.B."/>
            <person name="Souza E."/>
            <person name="Gama M."/>
        </authorList>
    </citation>
    <scope>NUCLEOTIDE SEQUENCE</scope>
    <source>
        <strain evidence="1">B4</strain>
        <strain evidence="2">CCRMRs91</strain>
    </source>
</reference>
<evidence type="ECO:0000313" key="3">
    <source>
        <dbReference type="Proteomes" id="UP001143674"/>
    </source>
</evidence>
<proteinExistence type="predicted"/>
<dbReference type="InterPro" id="IPR021317">
    <property type="entry name" value="DUF2917"/>
</dbReference>
<dbReference type="Proteomes" id="UP001144050">
    <property type="component" value="Unassembled WGS sequence"/>
</dbReference>
<sequence>MKEPIMKTVLTKIVFTLQPGEVVALRMPADQNLRVEEAFGRDVWITHEHKAADEWLHAGGSVAVKRGEEIVVSVDPKAAGPASLAVEALNGHIPRKPLHVADGWRRMLAALGWNEHVETPVVAA</sequence>
<gene>
    <name evidence="1" type="ORF">LBW55_18005</name>
    <name evidence="2" type="ORF">LBW59_00385</name>
</gene>
<evidence type="ECO:0000313" key="1">
    <source>
        <dbReference type="EMBL" id="MDB0523500.1"/>
    </source>
</evidence>
<evidence type="ECO:0000313" key="2">
    <source>
        <dbReference type="EMBL" id="MDB0569229.1"/>
    </source>
</evidence>
<protein>
    <submittedName>
        <fullName evidence="1">DUF2917 domain-containing protein</fullName>
    </submittedName>
</protein>
<name>A0AAE3S7G7_RALSL</name>
<dbReference type="Pfam" id="PF11142">
    <property type="entry name" value="DUF2917"/>
    <property type="match status" value="1"/>
</dbReference>
<dbReference type="EMBL" id="JAIVFG010000001">
    <property type="protein sequence ID" value="MDB0569229.1"/>
    <property type="molecule type" value="Genomic_DNA"/>
</dbReference>